<evidence type="ECO:0000256" key="1">
    <source>
        <dbReference type="ARBA" id="ARBA00022741"/>
    </source>
</evidence>
<evidence type="ECO:0000259" key="3">
    <source>
        <dbReference type="Pfam" id="PF00501"/>
    </source>
</evidence>
<accession>A0A507EJ71</accession>
<dbReference type="Gene3D" id="3.40.50.12780">
    <property type="entry name" value="N-terminal domain of ligase-like"/>
    <property type="match status" value="1"/>
</dbReference>
<dbReference type="AlphaFoldDB" id="A0A507EJ71"/>
<proteinExistence type="predicted"/>
<dbReference type="Pfam" id="PF00501">
    <property type="entry name" value="AMP-binding"/>
    <property type="match status" value="1"/>
</dbReference>
<dbReference type="EMBL" id="QEAP01000620">
    <property type="protein sequence ID" value="TPX63258.1"/>
    <property type="molecule type" value="Genomic_DNA"/>
</dbReference>
<dbReference type="OrthoDB" id="1700726at2759"/>
<dbReference type="PROSITE" id="PS00455">
    <property type="entry name" value="AMP_BINDING"/>
    <property type="match status" value="1"/>
</dbReference>
<dbReference type="GO" id="GO:0004467">
    <property type="term" value="F:long-chain fatty acid-CoA ligase activity"/>
    <property type="evidence" value="ECO:0007669"/>
    <property type="project" value="TreeGrafter"/>
</dbReference>
<dbReference type="GO" id="GO:0005783">
    <property type="term" value="C:endoplasmic reticulum"/>
    <property type="evidence" value="ECO:0007669"/>
    <property type="project" value="TreeGrafter"/>
</dbReference>
<feature type="domain" description="AMP-dependent synthetase/ligase" evidence="3">
    <location>
        <begin position="37"/>
        <end position="450"/>
    </location>
</feature>
<evidence type="ECO:0000256" key="2">
    <source>
        <dbReference type="ARBA" id="ARBA00022840"/>
    </source>
</evidence>
<dbReference type="InterPro" id="IPR020845">
    <property type="entry name" value="AMP-binding_CS"/>
</dbReference>
<keyword evidence="5" id="KW-1185">Reference proteome</keyword>
<evidence type="ECO:0000313" key="4">
    <source>
        <dbReference type="EMBL" id="TPX63258.1"/>
    </source>
</evidence>
<dbReference type="GO" id="GO:0005524">
    <property type="term" value="F:ATP binding"/>
    <property type="evidence" value="ECO:0007669"/>
    <property type="project" value="UniProtKB-KW"/>
</dbReference>
<dbReference type="PANTHER" id="PTHR43272:SF33">
    <property type="entry name" value="AMP-BINDING DOMAIN-CONTAINING PROTEIN-RELATED"/>
    <property type="match status" value="1"/>
</dbReference>
<keyword evidence="1" id="KW-0547">Nucleotide-binding</keyword>
<evidence type="ECO:0000313" key="5">
    <source>
        <dbReference type="Proteomes" id="UP000320333"/>
    </source>
</evidence>
<dbReference type="GO" id="GO:0016020">
    <property type="term" value="C:membrane"/>
    <property type="evidence" value="ECO:0007669"/>
    <property type="project" value="TreeGrafter"/>
</dbReference>
<dbReference type="InterPro" id="IPR042099">
    <property type="entry name" value="ANL_N_sf"/>
</dbReference>
<reference evidence="4 5" key="1">
    <citation type="journal article" date="2019" name="Sci. Rep.">
        <title>Comparative genomics of chytrid fungi reveal insights into the obligate biotrophic and pathogenic lifestyle of Synchytrium endobioticum.</title>
        <authorList>
            <person name="van de Vossenberg B.T.L.H."/>
            <person name="Warris S."/>
            <person name="Nguyen H.D.T."/>
            <person name="van Gent-Pelzer M.P.E."/>
            <person name="Joly D.L."/>
            <person name="van de Geest H.C."/>
            <person name="Bonants P.J.M."/>
            <person name="Smith D.S."/>
            <person name="Levesque C.A."/>
            <person name="van der Lee T.A.J."/>
        </authorList>
    </citation>
    <scope>NUCLEOTIDE SEQUENCE [LARGE SCALE GENOMIC DNA]</scope>
    <source>
        <strain evidence="4 5">CBS 675.73</strain>
    </source>
</reference>
<organism evidence="4 5">
    <name type="scientific">Chytriomyces confervae</name>
    <dbReference type="NCBI Taxonomy" id="246404"/>
    <lineage>
        <taxon>Eukaryota</taxon>
        <taxon>Fungi</taxon>
        <taxon>Fungi incertae sedis</taxon>
        <taxon>Chytridiomycota</taxon>
        <taxon>Chytridiomycota incertae sedis</taxon>
        <taxon>Chytridiomycetes</taxon>
        <taxon>Chytridiales</taxon>
        <taxon>Chytriomycetaceae</taxon>
        <taxon>Chytriomyces</taxon>
    </lineage>
</organism>
<comment type="caution">
    <text evidence="4">The sequence shown here is derived from an EMBL/GenBank/DDBJ whole genome shotgun (WGS) entry which is preliminary data.</text>
</comment>
<keyword evidence="2" id="KW-0067">ATP-binding</keyword>
<sequence>MHITTLMQGFQETVTQFANRPCLGHRPKTVDPSSGKVVWGNYVWQSYRRVSERRVNFGSGLVGIVKETSPGEERFGVGIYSINRPEWAIADLANISYGLVTVPLYDTLGATASQYILNHSTPPVLICSYDKLESVVGFIHLCPSVKALVSMDEVTPATSSAFGILKKWAADKGVSVYSFAEVEALGAKARLPFVVPKPDDVCCISYTSGTTGEPKGAMLTHRNLVSMLQSSLDHGIDYNENDVYISYLPMAHVYEKVAFTALTGMGAAVGFYRGDVGLLIEDIATLRPTVFCSVPRLLNRIHDKIHAQANSTTAFRAALFKKAVDAKIENYEASGILTHSIWDALVFRKVQAALGGRVRSIASSSAPIHPGVLSFLTVAFGCEVLEAYGQTEAAGGITMQVKGDRDSGHVGSVLTSLELKLVSVPEMNYFAKDNKGEVWARGPTVFKGYFKDEAKTREAVTEDGWLKTGDIGRLDELGRLYIIDRKKNIFKLSQGEYIAPEKIENVYIKASTVVQMFVHGESLRNELVGIAVLDPETCIPLGRKLGLLPANTPDSGVILPGAPVNPHVVTLAQNPEFKKYVMKEMAAVAANAKLAGFEQVKAVHLVGEAFGVENGLLTPTMKLKRVDAVKKFSKEIEAMYKDIEANAKPVSSKL</sequence>
<name>A0A507EJ71_9FUNG</name>
<dbReference type="InterPro" id="IPR000873">
    <property type="entry name" value="AMP-dep_synth/lig_dom"/>
</dbReference>
<dbReference type="PANTHER" id="PTHR43272">
    <property type="entry name" value="LONG-CHAIN-FATTY-ACID--COA LIGASE"/>
    <property type="match status" value="1"/>
</dbReference>
<protein>
    <recommendedName>
        <fullName evidence="3">AMP-dependent synthetase/ligase domain-containing protein</fullName>
    </recommendedName>
</protein>
<dbReference type="STRING" id="246404.A0A507EJ71"/>
<dbReference type="Proteomes" id="UP000320333">
    <property type="component" value="Unassembled WGS sequence"/>
</dbReference>
<dbReference type="SUPFAM" id="SSF56801">
    <property type="entry name" value="Acetyl-CoA synthetase-like"/>
    <property type="match status" value="1"/>
</dbReference>
<gene>
    <name evidence="4" type="ORF">CcCBS67573_g08726</name>
</gene>